<dbReference type="SUPFAM" id="SSF141694">
    <property type="entry name" value="AF2212/PG0164-like"/>
    <property type="match status" value="1"/>
</dbReference>
<accession>A0AA97D0C0</accession>
<dbReference type="InterPro" id="IPR015018">
    <property type="entry name" value="DUF1905"/>
</dbReference>
<evidence type="ECO:0000313" key="1">
    <source>
        <dbReference type="EMBL" id="WOC14394.1"/>
    </source>
</evidence>
<dbReference type="Gene3D" id="2.40.30.100">
    <property type="entry name" value="AF2212/PG0164-like"/>
    <property type="match status" value="1"/>
</dbReference>
<sequence length="158" mass="16577">MSADSTNVADDRPALVLHTRLDPVGPATAVELTDAQVADLGGGSRAAVVVTIGERSARLRLARMGGANLIGLSKAARAELGVEIGDDVDVTIVLDRRERSVDVPHALASALEEAGARAVFDAWSYSRRKEAARTVAAAKRPETVDRRVAAVVAELRAT</sequence>
<dbReference type="EMBL" id="CP128986">
    <property type="protein sequence ID" value="WOC14394.1"/>
    <property type="molecule type" value="Genomic_DNA"/>
</dbReference>
<proteinExistence type="predicted"/>
<name>A0AA97D0C0_9ACTN</name>
<gene>
    <name evidence="1" type="ORF">MP11Mi_35160</name>
</gene>
<dbReference type="Pfam" id="PF13376">
    <property type="entry name" value="OmdA"/>
    <property type="match status" value="1"/>
</dbReference>
<dbReference type="RefSeq" id="WP_420040139.1">
    <property type="nucleotide sequence ID" value="NZ_CP128986.1"/>
</dbReference>
<dbReference type="InterPro" id="IPR037079">
    <property type="entry name" value="AF2212/PG0164-like_sf"/>
</dbReference>
<dbReference type="AlphaFoldDB" id="A0AA97D0C0"/>
<dbReference type="Pfam" id="PF08922">
    <property type="entry name" value="DUF1905"/>
    <property type="match status" value="1"/>
</dbReference>
<protein>
    <submittedName>
        <fullName evidence="1">Uncharacterized protein</fullName>
    </submittedName>
</protein>
<organism evidence="1">
    <name type="scientific">Gordonia sp. MP11Mi</name>
    <dbReference type="NCBI Taxonomy" id="3022769"/>
    <lineage>
        <taxon>Bacteria</taxon>
        <taxon>Bacillati</taxon>
        <taxon>Actinomycetota</taxon>
        <taxon>Actinomycetes</taxon>
        <taxon>Mycobacteriales</taxon>
        <taxon>Gordoniaceae</taxon>
        <taxon>Gordonia</taxon>
    </lineage>
</organism>
<reference evidence="1" key="1">
    <citation type="submission" date="2023-06" db="EMBL/GenBank/DDBJ databases">
        <title>Gordonia sp. nov. and Pseudochrobactrum sp. nov., two species isolated from the burying beetle Nicrophorus vespilloides.</title>
        <authorList>
            <person name="Poehlein A."/>
            <person name="Guzman J."/>
            <person name="Daniel R."/>
            <person name="Vilcinskas A."/>
        </authorList>
    </citation>
    <scope>NUCLEOTIDE SEQUENCE</scope>
    <source>
        <strain evidence="1">MP11Mi</strain>
    </source>
</reference>